<evidence type="ECO:0000313" key="2">
    <source>
        <dbReference type="EMBL" id="KAK8008076.1"/>
    </source>
</evidence>
<evidence type="ECO:0000256" key="1">
    <source>
        <dbReference type="SAM" id="Phobius"/>
    </source>
</evidence>
<accession>A0ABR1RC13</accession>
<dbReference type="Proteomes" id="UP001396898">
    <property type="component" value="Unassembled WGS sequence"/>
</dbReference>
<keyword evidence="3" id="KW-1185">Reference proteome</keyword>
<organism evidence="2 3">
    <name type="scientific">Apiospora marii</name>
    <dbReference type="NCBI Taxonomy" id="335849"/>
    <lineage>
        <taxon>Eukaryota</taxon>
        <taxon>Fungi</taxon>
        <taxon>Dikarya</taxon>
        <taxon>Ascomycota</taxon>
        <taxon>Pezizomycotina</taxon>
        <taxon>Sordariomycetes</taxon>
        <taxon>Xylariomycetidae</taxon>
        <taxon>Amphisphaeriales</taxon>
        <taxon>Apiosporaceae</taxon>
        <taxon>Apiospora</taxon>
    </lineage>
</organism>
<dbReference type="EMBL" id="JAQQWI010000016">
    <property type="protein sequence ID" value="KAK8008076.1"/>
    <property type="molecule type" value="Genomic_DNA"/>
</dbReference>
<proteinExistence type="predicted"/>
<evidence type="ECO:0000313" key="3">
    <source>
        <dbReference type="Proteomes" id="UP001396898"/>
    </source>
</evidence>
<name>A0ABR1RC13_9PEZI</name>
<feature type="transmembrane region" description="Helical" evidence="1">
    <location>
        <begin position="20"/>
        <end position="45"/>
    </location>
</feature>
<gene>
    <name evidence="2" type="ORF">PG991_010627</name>
</gene>
<reference evidence="2 3" key="1">
    <citation type="submission" date="2023-01" db="EMBL/GenBank/DDBJ databases">
        <title>Analysis of 21 Apiospora genomes using comparative genomics revels a genus with tremendous synthesis potential of carbohydrate active enzymes and secondary metabolites.</title>
        <authorList>
            <person name="Sorensen T."/>
        </authorList>
    </citation>
    <scope>NUCLEOTIDE SEQUENCE [LARGE SCALE GENOMIC DNA]</scope>
    <source>
        <strain evidence="2 3">CBS 20057</strain>
    </source>
</reference>
<protein>
    <submittedName>
        <fullName evidence="2">Uncharacterized protein</fullName>
    </submittedName>
</protein>
<keyword evidence="1" id="KW-0812">Transmembrane</keyword>
<keyword evidence="1" id="KW-0472">Membrane</keyword>
<sequence length="352" mass="39478">MSRSRPHRTKFEPTNLLKILIVAGFLFIPILLTRSIAPVFLLTAFTDTCRYEDDIWDRKRLPTCESQSGDMMNHLERVLSSCQGALQRVENLYDVPEALAAAGREVQLGFITLRTGVGAQRDSDVTSQPFQEWKSAVDGAARTWRNIMGRELRREADLLRDVFVRLQPDLDAVARLEHTVGYALGIDDGVAKHKRLGVELKTAAYTTVEVVDRVRLAANAMTKTLQALLATQANLTQSVTKEKGQVGQDRWWEPPGLVQVSKEPNAYVPCQHWGMCRVLEPGPMKILGPIAMPADTLERAQAQLQRIERALKGVKEFLESVLSLTNYIARDTESTRDQLIFLTESSLPRAAR</sequence>
<keyword evidence="1" id="KW-1133">Transmembrane helix</keyword>
<comment type="caution">
    <text evidence="2">The sequence shown here is derived from an EMBL/GenBank/DDBJ whole genome shotgun (WGS) entry which is preliminary data.</text>
</comment>